<reference evidence="3" key="1">
    <citation type="submission" date="2010-08" db="EMBL/GenBank/DDBJ databases">
        <authorList>
            <consortium name="Caenorhabditis japonica Sequencing Consortium"/>
            <person name="Wilson R.K."/>
        </authorList>
    </citation>
    <scope>NUCLEOTIDE SEQUENCE [LARGE SCALE GENOMIC DNA]</scope>
    <source>
        <strain evidence="3">DF5081</strain>
    </source>
</reference>
<reference evidence="2" key="2">
    <citation type="submission" date="2022-06" db="UniProtKB">
        <authorList>
            <consortium name="EnsemblMetazoa"/>
        </authorList>
    </citation>
    <scope>IDENTIFICATION</scope>
    <source>
        <strain evidence="2">DF5081</strain>
    </source>
</reference>
<sequence>MSERPFSQDLNGYSQLIPSGDPINNNANGPTISRKVRSRATKAEMKAMTVEQRTERKKKQNRQNSRKCVQKKNKEITDFEAKNIQLKKDIKQVDMIYDRGRILLLEVYKDKIRPRFHSNPPYGNPYEFDARLSDETNAVSYQIKQRNAPELKELEDKYKSAEQKCNEVEEQTTSKTIVKGTLAGQKCRAKKTLTKAHHEYYSEYLQTCVDEKSAMINVLNKYICDFNSYYLGCEPLEELVVLNNNEPSSRLSHGRARPAAALRHFIS</sequence>
<evidence type="ECO:0000313" key="2">
    <source>
        <dbReference type="EnsemblMetazoa" id="CJA25892.1"/>
    </source>
</evidence>
<name>A0A8R1ICA3_CAEJA</name>
<accession>A0A8R1ICA3</accession>
<dbReference type="AlphaFoldDB" id="A0A8R1ICA3"/>
<protein>
    <recommendedName>
        <fullName evidence="4">BZIP domain-containing protein</fullName>
    </recommendedName>
</protein>
<feature type="compositionally biased region" description="Polar residues" evidence="1">
    <location>
        <begin position="8"/>
        <end position="31"/>
    </location>
</feature>
<feature type="compositionally biased region" description="Basic residues" evidence="1">
    <location>
        <begin position="55"/>
        <end position="71"/>
    </location>
</feature>
<evidence type="ECO:0000313" key="3">
    <source>
        <dbReference type="Proteomes" id="UP000005237"/>
    </source>
</evidence>
<evidence type="ECO:0008006" key="4">
    <source>
        <dbReference type="Google" id="ProtNLM"/>
    </source>
</evidence>
<keyword evidence="3" id="KW-1185">Reference proteome</keyword>
<dbReference type="Proteomes" id="UP000005237">
    <property type="component" value="Unassembled WGS sequence"/>
</dbReference>
<proteinExistence type="predicted"/>
<evidence type="ECO:0000256" key="1">
    <source>
        <dbReference type="SAM" id="MobiDB-lite"/>
    </source>
</evidence>
<feature type="region of interest" description="Disordered" evidence="1">
    <location>
        <begin position="1"/>
        <end position="71"/>
    </location>
</feature>
<organism evidence="2 3">
    <name type="scientific">Caenorhabditis japonica</name>
    <dbReference type="NCBI Taxonomy" id="281687"/>
    <lineage>
        <taxon>Eukaryota</taxon>
        <taxon>Metazoa</taxon>
        <taxon>Ecdysozoa</taxon>
        <taxon>Nematoda</taxon>
        <taxon>Chromadorea</taxon>
        <taxon>Rhabditida</taxon>
        <taxon>Rhabditina</taxon>
        <taxon>Rhabditomorpha</taxon>
        <taxon>Rhabditoidea</taxon>
        <taxon>Rhabditidae</taxon>
        <taxon>Peloderinae</taxon>
        <taxon>Caenorhabditis</taxon>
    </lineage>
</organism>
<dbReference type="EnsemblMetazoa" id="CJA25892.1">
    <property type="protein sequence ID" value="CJA25892.1"/>
    <property type="gene ID" value="WBGene00181464"/>
</dbReference>